<evidence type="ECO:0000313" key="2">
    <source>
        <dbReference type="EMBL" id="AOT68246.1"/>
    </source>
</evidence>
<dbReference type="EMBL" id="CP017269">
    <property type="protein sequence ID" value="AOT68246.1"/>
    <property type="molecule type" value="Genomic_DNA"/>
</dbReference>
<evidence type="ECO:0000313" key="3">
    <source>
        <dbReference type="Proteomes" id="UP000095743"/>
    </source>
</evidence>
<gene>
    <name evidence="2" type="ORF">Gferi_00780</name>
</gene>
<feature type="domain" description="PASTA" evidence="1">
    <location>
        <begin position="3"/>
        <end position="48"/>
    </location>
</feature>
<dbReference type="InterPro" id="IPR005543">
    <property type="entry name" value="PASTA_dom"/>
</dbReference>
<dbReference type="KEGG" id="gfe:Gferi_00780"/>
<dbReference type="CDD" id="cd06577">
    <property type="entry name" value="PASTA_pknB"/>
    <property type="match status" value="1"/>
</dbReference>
<sequence length="62" mass="7093">MSHVPDVIGYTCKEAIKAIEKAGWLVSIQETMPPKQQSKDGECRVIRQIQSNERIEIVISYF</sequence>
<proteinExistence type="predicted"/>
<name>A0A1D8GBG1_9FIRM</name>
<protein>
    <recommendedName>
        <fullName evidence="1">PASTA domain-containing protein</fullName>
    </recommendedName>
</protein>
<dbReference type="RefSeq" id="WP_069973799.1">
    <property type="nucleotide sequence ID" value="NZ_CP017269.1"/>
</dbReference>
<dbReference type="Proteomes" id="UP000095743">
    <property type="component" value="Chromosome"/>
</dbReference>
<accession>A0A1D8GBG1</accession>
<reference evidence="2 3" key="1">
    <citation type="submission" date="2016-09" db="EMBL/GenBank/DDBJ databases">
        <title>Genomic analysis reveals versatility of anaerobic energy metabolism of Geosporobacter ferrireducens IRF9 of phylum Firmicutes.</title>
        <authorList>
            <person name="Kim S.-J."/>
        </authorList>
    </citation>
    <scope>NUCLEOTIDE SEQUENCE [LARGE SCALE GENOMIC DNA]</scope>
    <source>
        <strain evidence="2 3">IRF9</strain>
    </source>
</reference>
<organism evidence="2 3">
    <name type="scientific">Geosporobacter ferrireducens</name>
    <dbReference type="NCBI Taxonomy" id="1424294"/>
    <lineage>
        <taxon>Bacteria</taxon>
        <taxon>Bacillati</taxon>
        <taxon>Bacillota</taxon>
        <taxon>Clostridia</taxon>
        <taxon>Peptostreptococcales</taxon>
        <taxon>Thermotaleaceae</taxon>
        <taxon>Geosporobacter</taxon>
    </lineage>
</organism>
<dbReference type="STRING" id="1424294.Gferi_00780"/>
<evidence type="ECO:0000259" key="1">
    <source>
        <dbReference type="Pfam" id="PF03793"/>
    </source>
</evidence>
<dbReference type="AlphaFoldDB" id="A0A1D8GBG1"/>
<dbReference type="Pfam" id="PF03793">
    <property type="entry name" value="PASTA"/>
    <property type="match status" value="1"/>
</dbReference>
<dbReference type="Gene3D" id="3.30.10.20">
    <property type="match status" value="1"/>
</dbReference>
<keyword evidence="3" id="KW-1185">Reference proteome</keyword>